<keyword evidence="1" id="KW-0812">Transmembrane</keyword>
<accession>A0A8R1YVX5</accession>
<evidence type="ECO:0000313" key="3">
    <source>
        <dbReference type="Proteomes" id="UP000005239"/>
    </source>
</evidence>
<evidence type="ECO:0000313" key="2">
    <source>
        <dbReference type="EnsemblMetazoa" id="PPA39779.1"/>
    </source>
</evidence>
<evidence type="ECO:0000256" key="1">
    <source>
        <dbReference type="SAM" id="Phobius"/>
    </source>
</evidence>
<feature type="transmembrane region" description="Helical" evidence="1">
    <location>
        <begin position="101"/>
        <end position="124"/>
    </location>
</feature>
<evidence type="ECO:0008006" key="4">
    <source>
        <dbReference type="Google" id="ProtNLM"/>
    </source>
</evidence>
<name>A0A8R1YVX5_PRIPA</name>
<sequence length="159" mass="18636">MGDGQKRPSRGSVGTTDDRLFIGVQGNCQITERTQHNEVLALYYYETVCERVGQELAHLKNLDSLKIWFSRVLMTMGILIFHIDVPLAPDGVTSKTVFPEFLTVISIEFYLGSQTRLIFAFILTEEFWKYCFRRHTVWSQRNVDMKNEYPHRHQHPREP</sequence>
<dbReference type="EnsemblMetazoa" id="PPA39779.1">
    <property type="protein sequence ID" value="PPA39779.1"/>
    <property type="gene ID" value="WBGene00278148"/>
</dbReference>
<reference evidence="2" key="2">
    <citation type="submission" date="2022-06" db="UniProtKB">
        <authorList>
            <consortium name="EnsemblMetazoa"/>
        </authorList>
    </citation>
    <scope>IDENTIFICATION</scope>
    <source>
        <strain evidence="2">PS312</strain>
    </source>
</reference>
<dbReference type="Proteomes" id="UP000005239">
    <property type="component" value="Unassembled WGS sequence"/>
</dbReference>
<feature type="transmembrane region" description="Helical" evidence="1">
    <location>
        <begin position="68"/>
        <end position="89"/>
    </location>
</feature>
<keyword evidence="1" id="KW-1133">Transmembrane helix</keyword>
<proteinExistence type="predicted"/>
<protein>
    <recommendedName>
        <fullName evidence="4">G protein-coupled receptor</fullName>
    </recommendedName>
</protein>
<keyword evidence="3" id="KW-1185">Reference proteome</keyword>
<dbReference type="AlphaFoldDB" id="A0A8R1YVX5"/>
<keyword evidence="1" id="KW-0472">Membrane</keyword>
<reference evidence="3" key="1">
    <citation type="journal article" date="2008" name="Nat. Genet.">
        <title>The Pristionchus pacificus genome provides a unique perspective on nematode lifestyle and parasitism.</title>
        <authorList>
            <person name="Dieterich C."/>
            <person name="Clifton S.W."/>
            <person name="Schuster L.N."/>
            <person name="Chinwalla A."/>
            <person name="Delehaunty K."/>
            <person name="Dinkelacker I."/>
            <person name="Fulton L."/>
            <person name="Fulton R."/>
            <person name="Godfrey J."/>
            <person name="Minx P."/>
            <person name="Mitreva M."/>
            <person name="Roeseler W."/>
            <person name="Tian H."/>
            <person name="Witte H."/>
            <person name="Yang S.P."/>
            <person name="Wilson R.K."/>
            <person name="Sommer R.J."/>
        </authorList>
    </citation>
    <scope>NUCLEOTIDE SEQUENCE [LARGE SCALE GENOMIC DNA]</scope>
    <source>
        <strain evidence="3">PS312</strain>
    </source>
</reference>
<gene>
    <name evidence="2" type="primary">WBGene00278148</name>
</gene>
<organism evidence="2 3">
    <name type="scientific">Pristionchus pacificus</name>
    <name type="common">Parasitic nematode worm</name>
    <dbReference type="NCBI Taxonomy" id="54126"/>
    <lineage>
        <taxon>Eukaryota</taxon>
        <taxon>Metazoa</taxon>
        <taxon>Ecdysozoa</taxon>
        <taxon>Nematoda</taxon>
        <taxon>Chromadorea</taxon>
        <taxon>Rhabditida</taxon>
        <taxon>Rhabditina</taxon>
        <taxon>Diplogasteromorpha</taxon>
        <taxon>Diplogasteroidea</taxon>
        <taxon>Neodiplogasteridae</taxon>
        <taxon>Pristionchus</taxon>
    </lineage>
</organism>